<dbReference type="Pfam" id="PF00112">
    <property type="entry name" value="Peptidase_C1"/>
    <property type="match status" value="1"/>
</dbReference>
<dbReference type="InterPro" id="IPR000668">
    <property type="entry name" value="Peptidase_C1A_C"/>
</dbReference>
<dbReference type="OMA" id="EPNCDPR"/>
<dbReference type="SUPFAM" id="SSF54001">
    <property type="entry name" value="Cysteine proteinases"/>
    <property type="match status" value="1"/>
</dbReference>
<gene>
    <name evidence="8" type="ORF">HPB48_000283</name>
</gene>
<dbReference type="InterPro" id="IPR025661">
    <property type="entry name" value="Pept_asp_AS"/>
</dbReference>
<dbReference type="VEuPathDB" id="VectorBase:HLOH_042205"/>
<dbReference type="FunFam" id="3.90.70.10:FF:000006">
    <property type="entry name" value="Cathepsin S"/>
    <property type="match status" value="1"/>
</dbReference>
<keyword evidence="2" id="KW-0645">Protease</keyword>
<evidence type="ECO:0000313" key="8">
    <source>
        <dbReference type="EMBL" id="KAH9364059.1"/>
    </source>
</evidence>
<evidence type="ECO:0000256" key="2">
    <source>
        <dbReference type="ARBA" id="ARBA00022670"/>
    </source>
</evidence>
<dbReference type="InterPro" id="IPR038765">
    <property type="entry name" value="Papain-like_cys_pep_sf"/>
</dbReference>
<evidence type="ECO:0000256" key="3">
    <source>
        <dbReference type="ARBA" id="ARBA00022801"/>
    </source>
</evidence>
<sequence length="423" mass="47531">MKKEKVFFTLCISHFRIPISIFEVQVAVIQIEDDAARKDGLLAVLGKRAFPETSLPGAVCILVMCVGAWAQSHEEGDEIDIYGNFGKGWDKFRKLHNKTYSSGDERVYRETVFRKTWNYLKTADQQYQSGNRSYRLGCQLLRGHGFPDMNTKKLKRKRFLAGDQWGGENDTQEEVIGKCTGYIPPSPKLLAGAPFYAPRFADTDDYVDWRTGGYVTPIKNQGQCGACWAFSAVGAIEAQFFKRNHRQVRFSEQNLMDCAGRQYGNNGCNGGQMAGAFQYVRDAGGLDTEAQYPYRQSTNFQCQYSNSFESRQVRVTGYVRIPPRNERALKDAVAFVGPISIGINASPQSFMFYKSGVYSDPGCDPRGLNHAVLVVGYGFDPRYGPYWLIKNSWGTGWGEGGYMKIAMNRNVCGMAEDPSYPNM</sequence>
<dbReference type="PROSITE" id="PS00639">
    <property type="entry name" value="THIOL_PROTEASE_HIS"/>
    <property type="match status" value="1"/>
</dbReference>
<dbReference type="PRINTS" id="PR00705">
    <property type="entry name" value="PAPAIN"/>
</dbReference>
<evidence type="ECO:0000256" key="4">
    <source>
        <dbReference type="ARBA" id="ARBA00022807"/>
    </source>
</evidence>
<feature type="domain" description="Peptidase C1A papain C-terminal" evidence="7">
    <location>
        <begin position="203"/>
        <end position="422"/>
    </location>
</feature>
<dbReference type="InterPro" id="IPR039417">
    <property type="entry name" value="Peptidase_C1A_papain-like"/>
</dbReference>
<dbReference type="Gene3D" id="3.90.70.10">
    <property type="entry name" value="Cysteine proteinases"/>
    <property type="match status" value="1"/>
</dbReference>
<proteinExistence type="inferred from homology"/>
<protein>
    <recommendedName>
        <fullName evidence="7">Peptidase C1A papain C-terminal domain-containing protein</fullName>
    </recommendedName>
</protein>
<evidence type="ECO:0000256" key="5">
    <source>
        <dbReference type="ARBA" id="ARBA00023145"/>
    </source>
</evidence>
<dbReference type="InterPro" id="IPR000169">
    <property type="entry name" value="Pept_cys_AS"/>
</dbReference>
<dbReference type="Proteomes" id="UP000821853">
    <property type="component" value="Chromosome 10"/>
</dbReference>
<reference evidence="8 9" key="1">
    <citation type="journal article" date="2020" name="Cell">
        <title>Large-Scale Comparative Analyses of Tick Genomes Elucidate Their Genetic Diversity and Vector Capacities.</title>
        <authorList>
            <consortium name="Tick Genome and Microbiome Consortium (TIGMIC)"/>
            <person name="Jia N."/>
            <person name="Wang J."/>
            <person name="Shi W."/>
            <person name="Du L."/>
            <person name="Sun Y."/>
            <person name="Zhan W."/>
            <person name="Jiang J.F."/>
            <person name="Wang Q."/>
            <person name="Zhang B."/>
            <person name="Ji P."/>
            <person name="Bell-Sakyi L."/>
            <person name="Cui X.M."/>
            <person name="Yuan T.T."/>
            <person name="Jiang B.G."/>
            <person name="Yang W.F."/>
            <person name="Lam T.T."/>
            <person name="Chang Q.C."/>
            <person name="Ding S.J."/>
            <person name="Wang X.J."/>
            <person name="Zhu J.G."/>
            <person name="Ruan X.D."/>
            <person name="Zhao L."/>
            <person name="Wei J.T."/>
            <person name="Ye R.Z."/>
            <person name="Que T.C."/>
            <person name="Du C.H."/>
            <person name="Zhou Y.H."/>
            <person name="Cheng J.X."/>
            <person name="Dai P.F."/>
            <person name="Guo W.B."/>
            <person name="Han X.H."/>
            <person name="Huang E.J."/>
            <person name="Li L.F."/>
            <person name="Wei W."/>
            <person name="Gao Y.C."/>
            <person name="Liu J.Z."/>
            <person name="Shao H.Z."/>
            <person name="Wang X."/>
            <person name="Wang C.C."/>
            <person name="Yang T.C."/>
            <person name="Huo Q.B."/>
            <person name="Li W."/>
            <person name="Chen H.Y."/>
            <person name="Chen S.E."/>
            <person name="Zhou L.G."/>
            <person name="Ni X.B."/>
            <person name="Tian J.H."/>
            <person name="Sheng Y."/>
            <person name="Liu T."/>
            <person name="Pan Y.S."/>
            <person name="Xia L.Y."/>
            <person name="Li J."/>
            <person name="Zhao F."/>
            <person name="Cao W.C."/>
        </authorList>
    </citation>
    <scope>NUCLEOTIDE SEQUENCE [LARGE SCALE GENOMIC DNA]</scope>
    <source>
        <strain evidence="8">HaeL-2018</strain>
    </source>
</reference>
<dbReference type="CDD" id="cd02248">
    <property type="entry name" value="Peptidase_C1A"/>
    <property type="match status" value="1"/>
</dbReference>
<keyword evidence="9" id="KW-1185">Reference proteome</keyword>
<dbReference type="OrthoDB" id="10253408at2759"/>
<keyword evidence="5" id="KW-0865">Zymogen</keyword>
<dbReference type="GO" id="GO:0006508">
    <property type="term" value="P:proteolysis"/>
    <property type="evidence" value="ECO:0007669"/>
    <property type="project" value="UniProtKB-KW"/>
</dbReference>
<evidence type="ECO:0000256" key="6">
    <source>
        <dbReference type="ARBA" id="ARBA00023157"/>
    </source>
</evidence>
<accession>A0A9J6FMH9</accession>
<dbReference type="InterPro" id="IPR013201">
    <property type="entry name" value="Prot_inhib_I29"/>
</dbReference>
<evidence type="ECO:0000313" key="9">
    <source>
        <dbReference type="Proteomes" id="UP000821853"/>
    </source>
</evidence>
<evidence type="ECO:0000256" key="1">
    <source>
        <dbReference type="ARBA" id="ARBA00008455"/>
    </source>
</evidence>
<dbReference type="GO" id="GO:0008234">
    <property type="term" value="F:cysteine-type peptidase activity"/>
    <property type="evidence" value="ECO:0007669"/>
    <property type="project" value="UniProtKB-KW"/>
</dbReference>
<comment type="caution">
    <text evidence="8">The sequence shown here is derived from an EMBL/GenBank/DDBJ whole genome shotgun (WGS) entry which is preliminary data.</text>
</comment>
<keyword evidence="4" id="KW-0788">Thiol protease</keyword>
<dbReference type="EMBL" id="JABSTR010000002">
    <property type="protein sequence ID" value="KAH9364059.1"/>
    <property type="molecule type" value="Genomic_DNA"/>
</dbReference>
<dbReference type="AlphaFoldDB" id="A0A9J6FMH9"/>
<name>A0A9J6FMH9_HAELO</name>
<evidence type="ECO:0000259" key="7">
    <source>
        <dbReference type="SMART" id="SM00645"/>
    </source>
</evidence>
<keyword evidence="6" id="KW-1015">Disulfide bond</keyword>
<organism evidence="8 9">
    <name type="scientific">Haemaphysalis longicornis</name>
    <name type="common">Bush tick</name>
    <dbReference type="NCBI Taxonomy" id="44386"/>
    <lineage>
        <taxon>Eukaryota</taxon>
        <taxon>Metazoa</taxon>
        <taxon>Ecdysozoa</taxon>
        <taxon>Arthropoda</taxon>
        <taxon>Chelicerata</taxon>
        <taxon>Arachnida</taxon>
        <taxon>Acari</taxon>
        <taxon>Parasitiformes</taxon>
        <taxon>Ixodida</taxon>
        <taxon>Ixodoidea</taxon>
        <taxon>Ixodidae</taxon>
        <taxon>Haemaphysalinae</taxon>
        <taxon>Haemaphysalis</taxon>
    </lineage>
</organism>
<dbReference type="PROSITE" id="PS00139">
    <property type="entry name" value="THIOL_PROTEASE_CYS"/>
    <property type="match status" value="1"/>
</dbReference>
<dbReference type="Pfam" id="PF08246">
    <property type="entry name" value="Inhibitor_I29"/>
    <property type="match status" value="1"/>
</dbReference>
<dbReference type="InterPro" id="IPR013128">
    <property type="entry name" value="Peptidase_C1A"/>
</dbReference>
<comment type="similarity">
    <text evidence="1">Belongs to the peptidase C1 family.</text>
</comment>
<dbReference type="InterPro" id="IPR025660">
    <property type="entry name" value="Pept_his_AS"/>
</dbReference>
<keyword evidence="3" id="KW-0378">Hydrolase</keyword>
<dbReference type="PROSITE" id="PS00640">
    <property type="entry name" value="THIOL_PROTEASE_ASN"/>
    <property type="match status" value="1"/>
</dbReference>
<dbReference type="PANTHER" id="PTHR12411">
    <property type="entry name" value="CYSTEINE PROTEASE FAMILY C1-RELATED"/>
    <property type="match status" value="1"/>
</dbReference>
<dbReference type="SMART" id="SM00645">
    <property type="entry name" value="Pept_C1"/>
    <property type="match status" value="1"/>
</dbReference>